<name>A0A1B8HPL3_9GAMM</name>
<reference evidence="1 2" key="1">
    <citation type="submission" date="2016-06" db="EMBL/GenBank/DDBJ databases">
        <authorList>
            <person name="Kjaerup R.B."/>
            <person name="Dalgaard T.S."/>
            <person name="Juul-Madsen H.R."/>
        </authorList>
    </citation>
    <scope>NUCLEOTIDE SEQUENCE [LARGE SCALE GENOMIC DNA]</scope>
    <source>
        <strain evidence="1 2">GCSL-Mp3</strain>
    </source>
</reference>
<dbReference type="PANTHER" id="PTHR42999:SF1">
    <property type="entry name" value="PENTAPEPTIDE REPEAT-CONTAINING PROTEIN"/>
    <property type="match status" value="1"/>
</dbReference>
<evidence type="ECO:0000313" key="1">
    <source>
        <dbReference type="EMBL" id="OBU11435.1"/>
    </source>
</evidence>
<evidence type="ECO:0000313" key="2">
    <source>
        <dbReference type="Proteomes" id="UP000092247"/>
    </source>
</evidence>
<sequence>MTEPENSGEYFDTCFNKQELSYQHYSDVVFERCEFINCDFTSTVFSQCKFLNCQFDACNLSLMDVPGSRFSVVEFTGCKLVGIDWTKGYWPAFDFYSQLSFKDCILDSCNFFDLKLHESHFEACRIHDADFRNAELCKSHIQDCDLSNSLFMHTNLENTNLAGSHSFNIDIRQNKVTNATFSRIEALDLLRGLDIHLID</sequence>
<dbReference type="InterPro" id="IPR052949">
    <property type="entry name" value="PA_immunity-related"/>
</dbReference>
<dbReference type="RefSeq" id="WP_067420701.1">
    <property type="nucleotide sequence ID" value="NZ_LZEX01000001.1"/>
</dbReference>
<organism evidence="1 2">
    <name type="scientific">Morganella psychrotolerans</name>
    <dbReference type="NCBI Taxonomy" id="368603"/>
    <lineage>
        <taxon>Bacteria</taxon>
        <taxon>Pseudomonadati</taxon>
        <taxon>Pseudomonadota</taxon>
        <taxon>Gammaproteobacteria</taxon>
        <taxon>Enterobacterales</taxon>
        <taxon>Morganellaceae</taxon>
        <taxon>Morganella</taxon>
    </lineage>
</organism>
<dbReference type="Gene3D" id="2.160.20.80">
    <property type="entry name" value="E3 ubiquitin-protein ligase SopA"/>
    <property type="match status" value="1"/>
</dbReference>
<comment type="caution">
    <text evidence="1">The sequence shown here is derived from an EMBL/GenBank/DDBJ whole genome shotgun (WGS) entry which is preliminary data.</text>
</comment>
<dbReference type="Pfam" id="PF13599">
    <property type="entry name" value="Pentapeptide_4"/>
    <property type="match status" value="2"/>
</dbReference>
<evidence type="ECO:0008006" key="3">
    <source>
        <dbReference type="Google" id="ProtNLM"/>
    </source>
</evidence>
<proteinExistence type="predicted"/>
<accession>A0A1B8HPL3</accession>
<gene>
    <name evidence="1" type="ORF">AYY17_01495</name>
</gene>
<protein>
    <recommendedName>
        <fullName evidence="3">Pentapeptide repeat-containing protein</fullName>
    </recommendedName>
</protein>
<dbReference type="SUPFAM" id="SSF141571">
    <property type="entry name" value="Pentapeptide repeat-like"/>
    <property type="match status" value="1"/>
</dbReference>
<dbReference type="PANTHER" id="PTHR42999">
    <property type="entry name" value="ANTIBIOTIC RESISTANCE PROTEIN MCBG"/>
    <property type="match status" value="1"/>
</dbReference>
<dbReference type="EMBL" id="LZEX01000001">
    <property type="protein sequence ID" value="OBU11435.1"/>
    <property type="molecule type" value="Genomic_DNA"/>
</dbReference>
<dbReference type="Proteomes" id="UP000092247">
    <property type="component" value="Unassembled WGS sequence"/>
</dbReference>
<dbReference type="STRING" id="368603.AYY16_05255"/>
<dbReference type="AlphaFoldDB" id="A0A1B8HPL3"/>
<dbReference type="InterPro" id="IPR001646">
    <property type="entry name" value="5peptide_repeat"/>
</dbReference>